<proteinExistence type="predicted"/>
<evidence type="ECO:0000256" key="1">
    <source>
        <dbReference type="ARBA" id="ARBA00001933"/>
    </source>
</evidence>
<dbReference type="Pfam" id="PF00291">
    <property type="entry name" value="PALP"/>
    <property type="match status" value="1"/>
</dbReference>
<dbReference type="Proteomes" id="UP000548476">
    <property type="component" value="Unassembled WGS sequence"/>
</dbReference>
<dbReference type="InterPro" id="IPR050214">
    <property type="entry name" value="Cys_Synth/Cystath_Beta-Synth"/>
</dbReference>
<organism evidence="4 5">
    <name type="scientific">Phytomonospora endophytica</name>
    <dbReference type="NCBI Taxonomy" id="714109"/>
    <lineage>
        <taxon>Bacteria</taxon>
        <taxon>Bacillati</taxon>
        <taxon>Actinomycetota</taxon>
        <taxon>Actinomycetes</taxon>
        <taxon>Micromonosporales</taxon>
        <taxon>Micromonosporaceae</taxon>
        <taxon>Phytomonospora</taxon>
    </lineage>
</organism>
<accession>A0A841G334</accession>
<evidence type="ECO:0000259" key="3">
    <source>
        <dbReference type="Pfam" id="PF00291"/>
    </source>
</evidence>
<protein>
    <submittedName>
        <fullName evidence="4">2,3-diaminopropionate biosynthesis protein SbnA</fullName>
    </submittedName>
</protein>
<sequence length="312" mass="33879">MVEVSVLVTDQRHPMRLKLEAENPWGSIKDRTARSLLDELEKSAPLEPGAMIVESSSGNAGVALAALSRQRGYRFTAVVDPRTSPANIQNMKKYGALVDIVTDPDEYGGYLLTRLKRVEELVKERGYHWTDQYSSPANPEVHYRETGPELWSQAGDDCDAVFVAVSTGGTLAGVARYLRELDRPPHIEAVDVVGSVIFGGASAPRRLVGIGSSRKSDFLTPHHYDGHTLVEDVDAVGHCRALSAGTGIRVGGSSGAVLAAATRFLRRHPDTRSIACLCPDGGDRYLDSIYGPSSPDEPWPHNSTVLEDIRYG</sequence>
<dbReference type="SUPFAM" id="SSF53686">
    <property type="entry name" value="Tryptophan synthase beta subunit-like PLP-dependent enzymes"/>
    <property type="match status" value="1"/>
</dbReference>
<dbReference type="Gene3D" id="3.40.50.1100">
    <property type="match status" value="2"/>
</dbReference>
<comment type="cofactor">
    <cofactor evidence="1">
        <name>pyridoxal 5'-phosphate</name>
        <dbReference type="ChEBI" id="CHEBI:597326"/>
    </cofactor>
</comment>
<evidence type="ECO:0000313" key="4">
    <source>
        <dbReference type="EMBL" id="MBB6040037.1"/>
    </source>
</evidence>
<dbReference type="EMBL" id="JACHGT010000032">
    <property type="protein sequence ID" value="MBB6040037.1"/>
    <property type="molecule type" value="Genomic_DNA"/>
</dbReference>
<dbReference type="AlphaFoldDB" id="A0A841G334"/>
<dbReference type="RefSeq" id="WP_184793110.1">
    <property type="nucleotide sequence ID" value="NZ_JACHGT010000032.1"/>
</dbReference>
<evidence type="ECO:0000313" key="5">
    <source>
        <dbReference type="Proteomes" id="UP000548476"/>
    </source>
</evidence>
<keyword evidence="5" id="KW-1185">Reference proteome</keyword>
<dbReference type="InterPro" id="IPR036052">
    <property type="entry name" value="TrpB-like_PALP_sf"/>
</dbReference>
<evidence type="ECO:0000256" key="2">
    <source>
        <dbReference type="ARBA" id="ARBA00022898"/>
    </source>
</evidence>
<comment type="caution">
    <text evidence="4">The sequence shown here is derived from an EMBL/GenBank/DDBJ whole genome shotgun (WGS) entry which is preliminary data.</text>
</comment>
<name>A0A841G334_9ACTN</name>
<dbReference type="PANTHER" id="PTHR10314">
    <property type="entry name" value="CYSTATHIONINE BETA-SYNTHASE"/>
    <property type="match status" value="1"/>
</dbReference>
<dbReference type="GO" id="GO:1901605">
    <property type="term" value="P:alpha-amino acid metabolic process"/>
    <property type="evidence" value="ECO:0007669"/>
    <property type="project" value="UniProtKB-ARBA"/>
</dbReference>
<reference evidence="4 5" key="1">
    <citation type="submission" date="2020-08" db="EMBL/GenBank/DDBJ databases">
        <title>Genomic Encyclopedia of Type Strains, Phase IV (KMG-IV): sequencing the most valuable type-strain genomes for metagenomic binning, comparative biology and taxonomic classification.</title>
        <authorList>
            <person name="Goeker M."/>
        </authorList>
    </citation>
    <scope>NUCLEOTIDE SEQUENCE [LARGE SCALE GENOMIC DNA]</scope>
    <source>
        <strain evidence="4 5">YIM 65646</strain>
    </source>
</reference>
<dbReference type="InterPro" id="IPR001926">
    <property type="entry name" value="TrpB-like_PALP"/>
</dbReference>
<keyword evidence="2" id="KW-0663">Pyridoxal phosphate</keyword>
<gene>
    <name evidence="4" type="ORF">HNR73_007936</name>
</gene>
<feature type="domain" description="Tryptophan synthase beta chain-like PALP" evidence="3">
    <location>
        <begin position="14"/>
        <end position="277"/>
    </location>
</feature>
<dbReference type="CDD" id="cd01561">
    <property type="entry name" value="CBS_like"/>
    <property type="match status" value="1"/>
</dbReference>